<organism evidence="11 12">
    <name type="scientific">Anopheles culicifacies</name>
    <dbReference type="NCBI Taxonomy" id="139723"/>
    <lineage>
        <taxon>Eukaryota</taxon>
        <taxon>Metazoa</taxon>
        <taxon>Ecdysozoa</taxon>
        <taxon>Arthropoda</taxon>
        <taxon>Hexapoda</taxon>
        <taxon>Insecta</taxon>
        <taxon>Pterygota</taxon>
        <taxon>Neoptera</taxon>
        <taxon>Endopterygota</taxon>
        <taxon>Diptera</taxon>
        <taxon>Nematocera</taxon>
        <taxon>Culicoidea</taxon>
        <taxon>Culicidae</taxon>
        <taxon>Anophelinae</taxon>
        <taxon>Anopheles</taxon>
        <taxon>culicifacies species complex</taxon>
    </lineage>
</organism>
<evidence type="ECO:0000256" key="9">
    <source>
        <dbReference type="SAM" id="SignalP"/>
    </source>
</evidence>
<evidence type="ECO:0000256" key="5">
    <source>
        <dbReference type="ARBA" id="ARBA00022859"/>
    </source>
</evidence>
<dbReference type="CDD" id="cd00190">
    <property type="entry name" value="Tryp_SPc"/>
    <property type="match status" value="1"/>
</dbReference>
<dbReference type="FunFam" id="2.40.10.10:FF:000028">
    <property type="entry name" value="Serine protease easter"/>
    <property type="match status" value="1"/>
</dbReference>
<feature type="domain" description="Peptidase S1" evidence="10">
    <location>
        <begin position="90"/>
        <end position="340"/>
    </location>
</feature>
<dbReference type="InterPro" id="IPR009003">
    <property type="entry name" value="Peptidase_S1_PA"/>
</dbReference>
<dbReference type="InterPro" id="IPR043504">
    <property type="entry name" value="Peptidase_S1_PA_chymotrypsin"/>
</dbReference>
<dbReference type="EnsemblMetazoa" id="ACUA012257-RA">
    <property type="protein sequence ID" value="ACUA012257-PA"/>
    <property type="gene ID" value="ACUA012257"/>
</dbReference>
<keyword evidence="2" id="KW-0964">Secreted</keyword>
<dbReference type="PROSITE" id="PS00134">
    <property type="entry name" value="TRYPSIN_HIS"/>
    <property type="match status" value="1"/>
</dbReference>
<evidence type="ECO:0000256" key="7">
    <source>
        <dbReference type="ARBA" id="ARBA00023180"/>
    </source>
</evidence>
<dbReference type="SMART" id="SM00020">
    <property type="entry name" value="Tryp_SPc"/>
    <property type="match status" value="1"/>
</dbReference>
<evidence type="ECO:0000259" key="10">
    <source>
        <dbReference type="PROSITE" id="PS50240"/>
    </source>
</evidence>
<keyword evidence="3" id="KW-0399">Innate immunity</keyword>
<dbReference type="GO" id="GO:0004252">
    <property type="term" value="F:serine-type endopeptidase activity"/>
    <property type="evidence" value="ECO:0007669"/>
    <property type="project" value="InterPro"/>
</dbReference>
<feature type="chain" id="PRO_5008128010" description="Peptidase S1 domain-containing protein" evidence="9">
    <location>
        <begin position="24"/>
        <end position="340"/>
    </location>
</feature>
<dbReference type="InterPro" id="IPR001314">
    <property type="entry name" value="Peptidase_S1A"/>
</dbReference>
<accession>A0A182M8R1</accession>
<name>A0A182M8R1_9DIPT</name>
<dbReference type="Proteomes" id="UP000075883">
    <property type="component" value="Unassembled WGS sequence"/>
</dbReference>
<dbReference type="Pfam" id="PF00089">
    <property type="entry name" value="Trypsin"/>
    <property type="match status" value="1"/>
</dbReference>
<keyword evidence="4 9" id="KW-0732">Signal</keyword>
<keyword evidence="5" id="KW-0391">Immunity</keyword>
<keyword evidence="12" id="KW-1185">Reference proteome</keyword>
<proteinExistence type="inferred from homology"/>
<dbReference type="SUPFAM" id="SSF50494">
    <property type="entry name" value="Trypsin-like serine proteases"/>
    <property type="match status" value="1"/>
</dbReference>
<dbReference type="EMBL" id="AXCM01001404">
    <property type="status" value="NOT_ANNOTATED_CDS"/>
    <property type="molecule type" value="Genomic_DNA"/>
</dbReference>
<dbReference type="InterPro" id="IPR001254">
    <property type="entry name" value="Trypsin_dom"/>
</dbReference>
<dbReference type="AlphaFoldDB" id="A0A182M8R1"/>
<protein>
    <recommendedName>
        <fullName evidence="10">Peptidase S1 domain-containing protein</fullName>
    </recommendedName>
</protein>
<dbReference type="GO" id="GO:0006508">
    <property type="term" value="P:proteolysis"/>
    <property type="evidence" value="ECO:0007669"/>
    <property type="project" value="InterPro"/>
</dbReference>
<keyword evidence="7" id="KW-0325">Glycoprotein</keyword>
<dbReference type="PROSITE" id="PS50240">
    <property type="entry name" value="TRYPSIN_DOM"/>
    <property type="match status" value="1"/>
</dbReference>
<dbReference type="PRINTS" id="PR00722">
    <property type="entry name" value="CHYMOTRYPSIN"/>
</dbReference>
<dbReference type="STRING" id="139723.A0A182M8R1"/>
<dbReference type="GO" id="GO:0045087">
    <property type="term" value="P:innate immune response"/>
    <property type="evidence" value="ECO:0007669"/>
    <property type="project" value="UniProtKB-KW"/>
</dbReference>
<dbReference type="InterPro" id="IPR051487">
    <property type="entry name" value="Ser/Thr_Proteases_Immune/Dev"/>
</dbReference>
<evidence type="ECO:0000256" key="6">
    <source>
        <dbReference type="ARBA" id="ARBA00023157"/>
    </source>
</evidence>
<dbReference type="VEuPathDB" id="VectorBase:ACUA012257"/>
<evidence type="ECO:0000313" key="12">
    <source>
        <dbReference type="Proteomes" id="UP000075883"/>
    </source>
</evidence>
<keyword evidence="6" id="KW-1015">Disulfide bond</keyword>
<evidence type="ECO:0000256" key="8">
    <source>
        <dbReference type="ARBA" id="ARBA00024195"/>
    </source>
</evidence>
<sequence>MNLSVRRVFLQLLAFLSWNHCTAQGEQQCVLENREGEPKGILVPAVQCATFWEQLEHGDFHATDDERRLVCCPVFQSEPNCGRISQYADVFSFDSRETQLDQFTWAAVILPRWIKKVLCSGSLISTRFVLSAAHCFVDASGVSKPESNYRVRLGDWDLANDEDCMYVRGVYVCNLHQPKDYAVEKIISHASFHQGRKDFLHDIALLRLAKSVEYSFQIGPACLPEWNIEVPDIVDQKLVATGWGRTNAFMGFNRKYKLEMLGRNISTCVKIYALREADVSRIHLCARGARRRDVCYGDSGGGLMRREANHWLQGSETVDLTTGDMQRSELKNGSVWDRVM</sequence>
<evidence type="ECO:0000256" key="1">
    <source>
        <dbReference type="ARBA" id="ARBA00004613"/>
    </source>
</evidence>
<evidence type="ECO:0000256" key="4">
    <source>
        <dbReference type="ARBA" id="ARBA00022729"/>
    </source>
</evidence>
<dbReference type="PANTHER" id="PTHR24256">
    <property type="entry name" value="TRYPTASE-RELATED"/>
    <property type="match status" value="1"/>
</dbReference>
<comment type="subcellular location">
    <subcellularLocation>
        <location evidence="1">Secreted</location>
    </subcellularLocation>
</comment>
<evidence type="ECO:0000256" key="3">
    <source>
        <dbReference type="ARBA" id="ARBA00022588"/>
    </source>
</evidence>
<dbReference type="Gene3D" id="2.40.10.10">
    <property type="entry name" value="Trypsin-like serine proteases"/>
    <property type="match status" value="2"/>
</dbReference>
<comment type="similarity">
    <text evidence="8">Belongs to the peptidase S1 family. CLIP subfamily.</text>
</comment>
<evidence type="ECO:0000313" key="11">
    <source>
        <dbReference type="EnsemblMetazoa" id="ACUA012257-PA"/>
    </source>
</evidence>
<reference evidence="12" key="1">
    <citation type="submission" date="2013-09" db="EMBL/GenBank/DDBJ databases">
        <title>The Genome Sequence of Anopheles culicifacies species A.</title>
        <authorList>
            <consortium name="The Broad Institute Genomics Platform"/>
            <person name="Neafsey D.E."/>
            <person name="Besansky N."/>
            <person name="Howell P."/>
            <person name="Walton C."/>
            <person name="Young S.K."/>
            <person name="Zeng Q."/>
            <person name="Gargeya S."/>
            <person name="Fitzgerald M."/>
            <person name="Haas B."/>
            <person name="Abouelleil A."/>
            <person name="Allen A.W."/>
            <person name="Alvarado L."/>
            <person name="Arachchi H.M."/>
            <person name="Berlin A.M."/>
            <person name="Chapman S.B."/>
            <person name="Gainer-Dewar J."/>
            <person name="Goldberg J."/>
            <person name="Griggs A."/>
            <person name="Gujja S."/>
            <person name="Hansen M."/>
            <person name="Howarth C."/>
            <person name="Imamovic A."/>
            <person name="Ireland A."/>
            <person name="Larimer J."/>
            <person name="McCowan C."/>
            <person name="Murphy C."/>
            <person name="Pearson M."/>
            <person name="Poon T.W."/>
            <person name="Priest M."/>
            <person name="Roberts A."/>
            <person name="Saif S."/>
            <person name="Shea T."/>
            <person name="Sisk P."/>
            <person name="Sykes S."/>
            <person name="Wortman J."/>
            <person name="Nusbaum C."/>
            <person name="Birren B."/>
        </authorList>
    </citation>
    <scope>NUCLEOTIDE SEQUENCE [LARGE SCALE GENOMIC DNA]</scope>
    <source>
        <strain evidence="12">A-37</strain>
    </source>
</reference>
<feature type="signal peptide" evidence="9">
    <location>
        <begin position="1"/>
        <end position="23"/>
    </location>
</feature>
<dbReference type="GO" id="GO:0005576">
    <property type="term" value="C:extracellular region"/>
    <property type="evidence" value="ECO:0007669"/>
    <property type="project" value="UniProtKB-SubCell"/>
</dbReference>
<reference evidence="11" key="2">
    <citation type="submission" date="2020-05" db="UniProtKB">
        <authorList>
            <consortium name="EnsemblMetazoa"/>
        </authorList>
    </citation>
    <scope>IDENTIFICATION</scope>
    <source>
        <strain evidence="11">A-37</strain>
    </source>
</reference>
<dbReference type="InterPro" id="IPR018114">
    <property type="entry name" value="TRYPSIN_HIS"/>
</dbReference>
<evidence type="ECO:0000256" key="2">
    <source>
        <dbReference type="ARBA" id="ARBA00022525"/>
    </source>
</evidence>